<dbReference type="SUPFAM" id="SSF46894">
    <property type="entry name" value="C-terminal effector domain of the bipartite response regulators"/>
    <property type="match status" value="1"/>
</dbReference>
<dbReference type="InterPro" id="IPR000792">
    <property type="entry name" value="Tscrpt_reg_LuxR_C"/>
</dbReference>
<dbReference type="GO" id="GO:0003677">
    <property type="term" value="F:DNA binding"/>
    <property type="evidence" value="ECO:0007669"/>
    <property type="project" value="UniProtKB-KW"/>
</dbReference>
<keyword evidence="1 5" id="KW-0597">Phosphoprotein</keyword>
<dbReference type="AlphaFoldDB" id="F4QIL3"/>
<evidence type="ECO:0000259" key="6">
    <source>
        <dbReference type="PROSITE" id="PS50043"/>
    </source>
</evidence>
<dbReference type="GO" id="GO:0000160">
    <property type="term" value="P:phosphorelay signal transduction system"/>
    <property type="evidence" value="ECO:0007669"/>
    <property type="project" value="InterPro"/>
</dbReference>
<accession>F4QIL3</accession>
<dbReference type="Pfam" id="PF00196">
    <property type="entry name" value="GerE"/>
    <property type="match status" value="1"/>
</dbReference>
<name>F4QIL3_9CAUL</name>
<dbReference type="InterPro" id="IPR001789">
    <property type="entry name" value="Sig_transdc_resp-reg_receiver"/>
</dbReference>
<dbReference type="CDD" id="cd06170">
    <property type="entry name" value="LuxR_C_like"/>
    <property type="match status" value="1"/>
</dbReference>
<evidence type="ECO:0000256" key="1">
    <source>
        <dbReference type="ARBA" id="ARBA00022553"/>
    </source>
</evidence>
<dbReference type="Proteomes" id="UP000006512">
    <property type="component" value="Unassembled WGS sequence"/>
</dbReference>
<dbReference type="PROSITE" id="PS50110">
    <property type="entry name" value="RESPONSE_REGULATORY"/>
    <property type="match status" value="1"/>
</dbReference>
<dbReference type="InterPro" id="IPR011006">
    <property type="entry name" value="CheY-like_superfamily"/>
</dbReference>
<evidence type="ECO:0000256" key="4">
    <source>
        <dbReference type="ARBA" id="ARBA00023163"/>
    </source>
</evidence>
<dbReference type="PANTHER" id="PTHR43214:SF41">
    <property type="entry name" value="NITRATE_NITRITE RESPONSE REGULATOR PROTEIN NARP"/>
    <property type="match status" value="1"/>
</dbReference>
<evidence type="ECO:0000256" key="3">
    <source>
        <dbReference type="ARBA" id="ARBA00023125"/>
    </source>
</evidence>
<feature type="modified residue" description="4-aspartylphosphate" evidence="5">
    <location>
        <position position="56"/>
    </location>
</feature>
<dbReference type="Gene3D" id="3.40.50.2300">
    <property type="match status" value="1"/>
</dbReference>
<dbReference type="Pfam" id="PF00072">
    <property type="entry name" value="Response_reg"/>
    <property type="match status" value="1"/>
</dbReference>
<dbReference type="SUPFAM" id="SSF52172">
    <property type="entry name" value="CheY-like"/>
    <property type="match status" value="1"/>
</dbReference>
<dbReference type="PANTHER" id="PTHR43214">
    <property type="entry name" value="TWO-COMPONENT RESPONSE REGULATOR"/>
    <property type="match status" value="1"/>
</dbReference>
<feature type="domain" description="Response regulatory" evidence="7">
    <location>
        <begin position="6"/>
        <end position="121"/>
    </location>
</feature>
<dbReference type="InterPro" id="IPR039420">
    <property type="entry name" value="WalR-like"/>
</dbReference>
<keyword evidence="3" id="KW-0238">DNA-binding</keyword>
<proteinExistence type="predicted"/>
<reference evidence="9" key="1">
    <citation type="submission" date="2011-03" db="EMBL/GenBank/DDBJ databases">
        <title>Draft genome sequence of Brevundimonas diminuta.</title>
        <authorList>
            <person name="Brown P.J.B."/>
            <person name="Buechlein A."/>
            <person name="Hemmerich C."/>
            <person name="Brun Y.V."/>
        </authorList>
    </citation>
    <scope>NUCLEOTIDE SEQUENCE [LARGE SCALE GENOMIC DNA]</scope>
    <source>
        <strain evidence="9">C19</strain>
    </source>
</reference>
<keyword evidence="9" id="KW-1185">Reference proteome</keyword>
<dbReference type="PROSITE" id="PS50043">
    <property type="entry name" value="HTH_LUXR_2"/>
    <property type="match status" value="1"/>
</dbReference>
<dbReference type="OrthoDB" id="5292887at2"/>
<keyword evidence="4" id="KW-0804">Transcription</keyword>
<feature type="domain" description="HTH luxR-type" evidence="6">
    <location>
        <begin position="147"/>
        <end position="212"/>
    </location>
</feature>
<dbReference type="STRING" id="715226.ABI_14410"/>
<protein>
    <submittedName>
        <fullName evidence="8">Response regulator</fullName>
    </submittedName>
</protein>
<dbReference type="PRINTS" id="PR00038">
    <property type="entry name" value="HTHLUXR"/>
</dbReference>
<dbReference type="EMBL" id="GL883077">
    <property type="protein sequence ID" value="EGF93002.1"/>
    <property type="molecule type" value="Genomic_DNA"/>
</dbReference>
<evidence type="ECO:0000313" key="9">
    <source>
        <dbReference type="Proteomes" id="UP000006512"/>
    </source>
</evidence>
<dbReference type="eggNOG" id="COG2197">
    <property type="taxonomic scope" value="Bacteria"/>
</dbReference>
<keyword evidence="2" id="KW-0805">Transcription regulation</keyword>
<dbReference type="RefSeq" id="WP_006272187.1">
    <property type="nucleotide sequence ID" value="NZ_GL883077.1"/>
</dbReference>
<gene>
    <name evidence="8" type="ORF">ABI_14410</name>
</gene>
<evidence type="ECO:0000313" key="8">
    <source>
        <dbReference type="EMBL" id="EGF93002.1"/>
    </source>
</evidence>
<dbReference type="InterPro" id="IPR058245">
    <property type="entry name" value="NreC/VraR/RcsB-like_REC"/>
</dbReference>
<evidence type="ECO:0000256" key="5">
    <source>
        <dbReference type="PROSITE-ProRule" id="PRU00169"/>
    </source>
</evidence>
<sequence length="221" mass="23549">MTEPARVLIVEDDEVFSRYMVEALSRAPDIVVAATAASLADGLTKLAVQPDLVLLDLGLPDGSALPIIEALRAQNPKARVLVITVFEDRASVLKTLRAGADGYVLKDTGPDKLIEWVRATLGGETPVSPRAAGHLLSLLREDEPPAEASPPSPLSAREQQLLELIAQGLSRKEAARVMGISPYTVAEYIQGIYRKLSVRSRGAAVREGIHSGLISGSRPTG</sequence>
<dbReference type="SMART" id="SM00448">
    <property type="entry name" value="REC"/>
    <property type="match status" value="1"/>
</dbReference>
<evidence type="ECO:0000259" key="7">
    <source>
        <dbReference type="PROSITE" id="PS50110"/>
    </source>
</evidence>
<dbReference type="SMART" id="SM00421">
    <property type="entry name" value="HTH_LUXR"/>
    <property type="match status" value="1"/>
</dbReference>
<dbReference type="HOGENOM" id="CLU_000445_90_10_5"/>
<dbReference type="GO" id="GO:0006355">
    <property type="term" value="P:regulation of DNA-templated transcription"/>
    <property type="evidence" value="ECO:0007669"/>
    <property type="project" value="InterPro"/>
</dbReference>
<dbReference type="InterPro" id="IPR016032">
    <property type="entry name" value="Sig_transdc_resp-reg_C-effctor"/>
</dbReference>
<evidence type="ECO:0000256" key="2">
    <source>
        <dbReference type="ARBA" id="ARBA00023015"/>
    </source>
</evidence>
<organism evidence="8 9">
    <name type="scientific">Asticcacaulis biprosthecium C19</name>
    <dbReference type="NCBI Taxonomy" id="715226"/>
    <lineage>
        <taxon>Bacteria</taxon>
        <taxon>Pseudomonadati</taxon>
        <taxon>Pseudomonadota</taxon>
        <taxon>Alphaproteobacteria</taxon>
        <taxon>Caulobacterales</taxon>
        <taxon>Caulobacteraceae</taxon>
        <taxon>Asticcacaulis</taxon>
    </lineage>
</organism>
<dbReference type="CDD" id="cd17535">
    <property type="entry name" value="REC_NarL-like"/>
    <property type="match status" value="1"/>
</dbReference>